<dbReference type="AlphaFoldDB" id="A0A383BSU8"/>
<organism evidence="1">
    <name type="scientific">marine metagenome</name>
    <dbReference type="NCBI Taxonomy" id="408172"/>
    <lineage>
        <taxon>unclassified sequences</taxon>
        <taxon>metagenomes</taxon>
        <taxon>ecological metagenomes</taxon>
    </lineage>
</organism>
<evidence type="ECO:0000313" key="1">
    <source>
        <dbReference type="EMBL" id="SVE22920.1"/>
    </source>
</evidence>
<name>A0A383BSU8_9ZZZZ</name>
<protein>
    <recommendedName>
        <fullName evidence="2">Cyanovirin-N domain-containing protein</fullName>
    </recommendedName>
</protein>
<accession>A0A383BSU8</accession>
<proteinExistence type="predicted"/>
<evidence type="ECO:0008006" key="2">
    <source>
        <dbReference type="Google" id="ProtNLM"/>
    </source>
</evidence>
<gene>
    <name evidence="1" type="ORF">METZ01_LOCUS475774</name>
</gene>
<feature type="non-terminal residue" evidence="1">
    <location>
        <position position="127"/>
    </location>
</feature>
<sequence>MYKKLFGIAIVVFLGVSSLSAGSQGILKVEGACSNKHLAMRMMGELPLHFAGEMNCIDRITINGEKSGTGSTCTYSGVTTLGQPPILSWSVTCQNYDAKGDSIFWRSSGSNPLADTSGPGKISILSG</sequence>
<dbReference type="EMBL" id="UINC01202901">
    <property type="protein sequence ID" value="SVE22920.1"/>
    <property type="molecule type" value="Genomic_DNA"/>
</dbReference>
<reference evidence="1" key="1">
    <citation type="submission" date="2018-05" db="EMBL/GenBank/DDBJ databases">
        <authorList>
            <person name="Lanie J.A."/>
            <person name="Ng W.-L."/>
            <person name="Kazmierczak K.M."/>
            <person name="Andrzejewski T.M."/>
            <person name="Davidsen T.M."/>
            <person name="Wayne K.J."/>
            <person name="Tettelin H."/>
            <person name="Glass J.I."/>
            <person name="Rusch D."/>
            <person name="Podicherti R."/>
            <person name="Tsui H.-C.T."/>
            <person name="Winkler M.E."/>
        </authorList>
    </citation>
    <scope>NUCLEOTIDE SEQUENCE</scope>
</reference>